<dbReference type="RefSeq" id="WP_308950329.1">
    <property type="nucleotide sequence ID" value="NZ_JARXHW010000022.1"/>
</dbReference>
<name>A0ABU1AUY1_9BACT</name>
<proteinExistence type="inferred from homology"/>
<keyword evidence="5 6" id="KW-0472">Membrane</keyword>
<gene>
    <name evidence="7" type="ORF">QEH52_10590</name>
</gene>
<keyword evidence="8" id="KW-1185">Reference proteome</keyword>
<dbReference type="Pfam" id="PF04286">
    <property type="entry name" value="DUF445"/>
    <property type="match status" value="2"/>
</dbReference>
<evidence type="ECO:0000256" key="1">
    <source>
        <dbReference type="ARBA" id="ARBA00004308"/>
    </source>
</evidence>
<comment type="caution">
    <text evidence="7">The sequence shown here is derived from an EMBL/GenBank/DDBJ whole genome shotgun (WGS) entry which is preliminary data.</text>
</comment>
<evidence type="ECO:0000256" key="4">
    <source>
        <dbReference type="ARBA" id="ARBA00022989"/>
    </source>
</evidence>
<evidence type="ECO:0000256" key="5">
    <source>
        <dbReference type="ARBA" id="ARBA00023136"/>
    </source>
</evidence>
<reference evidence="7 8" key="1">
    <citation type="submission" date="2023-04" db="EMBL/GenBank/DDBJ databases">
        <title>A novel bacteria isolated from coastal sediment.</title>
        <authorList>
            <person name="Liu X.-J."/>
            <person name="Du Z.-J."/>
        </authorList>
    </citation>
    <scope>NUCLEOTIDE SEQUENCE [LARGE SCALE GENOMIC DNA]</scope>
    <source>
        <strain evidence="7 8">SDUM461003</strain>
    </source>
</reference>
<dbReference type="EMBL" id="JARXHW010000022">
    <property type="protein sequence ID" value="MDQ8207959.1"/>
    <property type="molecule type" value="Genomic_DNA"/>
</dbReference>
<dbReference type="PANTHER" id="PTHR35791:SF1">
    <property type="entry name" value="UPF0754 MEMBRANE PROTEIN YHEB"/>
    <property type="match status" value="1"/>
</dbReference>
<dbReference type="Proteomes" id="UP001225316">
    <property type="component" value="Unassembled WGS sequence"/>
</dbReference>
<keyword evidence="4 6" id="KW-1133">Transmembrane helix</keyword>
<evidence type="ECO:0000256" key="6">
    <source>
        <dbReference type="SAM" id="Phobius"/>
    </source>
</evidence>
<evidence type="ECO:0000256" key="3">
    <source>
        <dbReference type="ARBA" id="ARBA00022692"/>
    </source>
</evidence>
<dbReference type="InterPro" id="IPR007383">
    <property type="entry name" value="DUF445"/>
</dbReference>
<feature type="transmembrane region" description="Helical" evidence="6">
    <location>
        <begin position="6"/>
        <end position="30"/>
    </location>
</feature>
<sequence>MNTTILLILTPFITAGIGWLTNWVAIQMLFHPRVPMRVFFWKWQGLIPRRQQQLAAESAEIIEREILQQHMILHEIRKIELGPYLEEAAHKVVWERIGPQLKAIPLLGSFINDGTLAKFEVIAAASMKEEAGPLMEKVATQFEASVNLRQMIEDNIAAFDLDRLEGIVNQVAQREFKTIERLGAVLGFIIGCIQVALFWATGTVTL</sequence>
<accession>A0ABU1AUY1</accession>
<feature type="transmembrane region" description="Helical" evidence="6">
    <location>
        <begin position="182"/>
        <end position="200"/>
    </location>
</feature>
<protein>
    <submittedName>
        <fullName evidence="7">DUF445 family protein</fullName>
    </submittedName>
</protein>
<evidence type="ECO:0000256" key="2">
    <source>
        <dbReference type="ARBA" id="ARBA00008053"/>
    </source>
</evidence>
<evidence type="ECO:0000313" key="7">
    <source>
        <dbReference type="EMBL" id="MDQ8207959.1"/>
    </source>
</evidence>
<keyword evidence="3 6" id="KW-0812">Transmembrane</keyword>
<dbReference type="PANTHER" id="PTHR35791">
    <property type="entry name" value="UPF0754 MEMBRANE PROTEIN YHEB"/>
    <property type="match status" value="1"/>
</dbReference>
<comment type="subcellular location">
    <subcellularLocation>
        <location evidence="1">Endomembrane system</location>
    </subcellularLocation>
</comment>
<evidence type="ECO:0000313" key="8">
    <source>
        <dbReference type="Proteomes" id="UP001225316"/>
    </source>
</evidence>
<organism evidence="7 8">
    <name type="scientific">Thalassobacterium maritimum</name>
    <dbReference type="NCBI Taxonomy" id="3041265"/>
    <lineage>
        <taxon>Bacteria</taxon>
        <taxon>Pseudomonadati</taxon>
        <taxon>Verrucomicrobiota</taxon>
        <taxon>Opitutia</taxon>
        <taxon>Puniceicoccales</taxon>
        <taxon>Coraliomargaritaceae</taxon>
        <taxon>Thalassobacterium</taxon>
    </lineage>
</organism>
<comment type="similarity">
    <text evidence="2">Belongs to the UPF0754 family.</text>
</comment>